<comment type="subcellular location">
    <subcellularLocation>
        <location evidence="1">Cell membrane</location>
        <topology evidence="1">Multi-pass membrane protein</topology>
    </subcellularLocation>
</comment>
<dbReference type="Pfam" id="PF00664">
    <property type="entry name" value="ABC_membrane"/>
    <property type="match status" value="2"/>
</dbReference>
<feature type="transmembrane region" description="Helical" evidence="12">
    <location>
        <begin position="735"/>
        <end position="759"/>
    </location>
</feature>
<keyword evidence="10" id="KW-0325">Glycoprotein</keyword>
<dbReference type="PANTHER" id="PTHR43394:SF16">
    <property type="entry name" value="ABC TRANSPORTER B FAMILY MEMBER 4-LIKE ISOFORM X1"/>
    <property type="match status" value="1"/>
</dbReference>
<dbReference type="PROSITE" id="PS00211">
    <property type="entry name" value="ABC_TRANSPORTER_1"/>
    <property type="match status" value="2"/>
</dbReference>
<feature type="transmembrane region" description="Helical" evidence="12">
    <location>
        <begin position="880"/>
        <end position="899"/>
    </location>
</feature>
<feature type="transmembrane region" description="Helical" evidence="12">
    <location>
        <begin position="779"/>
        <end position="804"/>
    </location>
</feature>
<evidence type="ECO:0000256" key="6">
    <source>
        <dbReference type="ARBA" id="ARBA00022741"/>
    </source>
</evidence>
<keyword evidence="16" id="KW-1185">Reference proteome</keyword>
<dbReference type="SUPFAM" id="SSF90123">
    <property type="entry name" value="ABC transporter transmembrane region"/>
    <property type="match status" value="2"/>
</dbReference>
<dbReference type="Gene3D" id="3.40.50.300">
    <property type="entry name" value="P-loop containing nucleotide triphosphate hydrolases"/>
    <property type="match status" value="2"/>
</dbReference>
<evidence type="ECO:0000313" key="15">
    <source>
        <dbReference type="EMBL" id="EXB44461.1"/>
    </source>
</evidence>
<gene>
    <name evidence="15" type="ORF">L484_013879</name>
</gene>
<reference evidence="16" key="1">
    <citation type="submission" date="2013-01" db="EMBL/GenBank/DDBJ databases">
        <title>Draft Genome Sequence of a Mulberry Tree, Morus notabilis C.K. Schneid.</title>
        <authorList>
            <person name="He N."/>
            <person name="Zhao S."/>
        </authorList>
    </citation>
    <scope>NUCLEOTIDE SEQUENCE</scope>
</reference>
<keyword evidence="5" id="KW-0677">Repeat</keyword>
<feature type="domain" description="ABC transporter" evidence="13">
    <location>
        <begin position="1060"/>
        <end position="1297"/>
    </location>
</feature>
<evidence type="ECO:0000256" key="9">
    <source>
        <dbReference type="ARBA" id="ARBA00023136"/>
    </source>
</evidence>
<feature type="transmembrane region" description="Helical" evidence="12">
    <location>
        <begin position="225"/>
        <end position="245"/>
    </location>
</feature>
<dbReference type="FunFam" id="1.20.1560.10:FF:000044">
    <property type="entry name" value="ABC transporter B family member 9"/>
    <property type="match status" value="1"/>
</dbReference>
<proteinExistence type="inferred from homology"/>
<feature type="transmembrane region" description="Helical" evidence="12">
    <location>
        <begin position="960"/>
        <end position="979"/>
    </location>
</feature>
<feature type="transmembrane region" description="Helical" evidence="12">
    <location>
        <begin position="202"/>
        <end position="218"/>
    </location>
</feature>
<evidence type="ECO:0000256" key="7">
    <source>
        <dbReference type="ARBA" id="ARBA00022840"/>
    </source>
</evidence>
<feature type="domain" description="ABC transporter" evidence="13">
    <location>
        <begin position="401"/>
        <end position="637"/>
    </location>
</feature>
<dbReference type="PROSITE" id="PS50893">
    <property type="entry name" value="ABC_TRANSPORTER_2"/>
    <property type="match status" value="2"/>
</dbReference>
<dbReference type="InterPro" id="IPR027417">
    <property type="entry name" value="P-loop_NTPase"/>
</dbReference>
<dbReference type="GO" id="GO:0010328">
    <property type="term" value="F:auxin influx transmembrane transporter activity"/>
    <property type="evidence" value="ECO:0007669"/>
    <property type="project" value="UniProtKB-ARBA"/>
</dbReference>
<dbReference type="EMBL" id="KE343864">
    <property type="protein sequence ID" value="EXB44461.1"/>
    <property type="molecule type" value="Genomic_DNA"/>
</dbReference>
<evidence type="ECO:0000256" key="5">
    <source>
        <dbReference type="ARBA" id="ARBA00022737"/>
    </source>
</evidence>
<keyword evidence="9 12" id="KW-0472">Membrane</keyword>
<dbReference type="Proteomes" id="UP000030645">
    <property type="component" value="Unassembled WGS sequence"/>
</dbReference>
<dbReference type="FunFam" id="3.40.50.300:FF:000066">
    <property type="entry name" value="ABC transporter B family member 1"/>
    <property type="match status" value="2"/>
</dbReference>
<feature type="domain" description="ABC transmembrane type-1" evidence="14">
    <location>
        <begin position="739"/>
        <end position="1025"/>
    </location>
</feature>
<evidence type="ECO:0000256" key="8">
    <source>
        <dbReference type="ARBA" id="ARBA00022989"/>
    </source>
</evidence>
<evidence type="ECO:0000313" key="16">
    <source>
        <dbReference type="Proteomes" id="UP000030645"/>
    </source>
</evidence>
<dbReference type="CDD" id="cd18577">
    <property type="entry name" value="ABC_6TM_Pgp_ABCB1_D1_like"/>
    <property type="match status" value="1"/>
</dbReference>
<keyword evidence="6" id="KW-0547">Nucleotide-binding</keyword>
<evidence type="ECO:0000256" key="10">
    <source>
        <dbReference type="ARBA" id="ARBA00023180"/>
    </source>
</evidence>
<feature type="transmembrane region" description="Helical" evidence="12">
    <location>
        <begin position="74"/>
        <end position="105"/>
    </location>
</feature>
<accession>W9QNI7</accession>
<dbReference type="SUPFAM" id="SSF52540">
    <property type="entry name" value="P-loop containing nucleoside triphosphate hydrolases"/>
    <property type="match status" value="2"/>
</dbReference>
<evidence type="ECO:0000256" key="12">
    <source>
        <dbReference type="SAM" id="Phobius"/>
    </source>
</evidence>
<comment type="similarity">
    <text evidence="2">Belongs to the ABC transporter superfamily. ABCB family. Multidrug resistance exporter (TC 3.A.1.201) subfamily.</text>
</comment>
<dbReference type="InterPro" id="IPR017871">
    <property type="entry name" value="ABC_transporter-like_CS"/>
</dbReference>
<dbReference type="InterPro" id="IPR003593">
    <property type="entry name" value="AAA+_ATPase"/>
</dbReference>
<feature type="compositionally biased region" description="Polar residues" evidence="11">
    <location>
        <begin position="21"/>
        <end position="37"/>
    </location>
</feature>
<sequence>MAVENGTRGGGSGGDDINVQEEGTSKVNVEEAQNTPERNGDEQEASESEAEKKKTADQKVPYLKLFSFADRTDVWLMIFGIIGAVGNGLTMPYMTILLGELINAFGSNQDNNKETVDKVAKVALKFVYLAVAALVVAFLQVACWMVTGERQASRLRGLYLKTILRQDVAFFDKETNTGEVVGRMSGDTVLIQDAMGEKVGKFIQLIVTFIGGFSVAFYKGWLLTLVMMSSIPLMVIAGASMAVFMTKMASRSQNAYAKASTVVEQTIGSIRTVASFTGEKQAISNYTKFLVSAYKSGVFEGTAAGLGLGMIMLLVFCSYALAIWFGSKMIREKGYTGGDVINVIVAVLTGSMSLGQTSPCLSAFASGQAAAFKMFETIHRKPEIDAYDDSGKILEDIRGDIELREVNFSYPTRPEEQIFSGFSLSIPSGTTAALVGESGSGKSTVISLIERFYDPQAGEVLIDGINLKELQLRWIRGKIGLVSQEPVLFASSIKENIAYGKEGATLEEIRAAAELANAAKFIDKLPQGLDTMVGEHGTQLSGGQKQRVAIARAILKDPRILLLDEATSALDAESERIVQEALDRIMVNRTTVIVAHRLSTVRNADMIAVIHRGKMVEKGSHSELVKDPNGAYSQLIRLQEVNKETKQVIGDQNKAEITSTESLRQSSQRGSFMRSISRGSSVGNSSRHSFSVSFGLPTGIHDTALPDPEATPAKAAEDLPKISLLRLAALNKPEILVLLMGAVAAIVNGVIMPIFGLLLSTVIKVLYEPADEQEDDANFWSLMFVVLGIVGFLAIPARGYFFAVAGNKLIQRIRVMCFEKVVNMEVGWFDESDHSSGVIGSRLSADAASVRALVGDALGLLVENSASALAGLIIAFQACWQLAFIVLILLPLIGVNGYVQIKFMKGFSADAKAMYEEASQVANDAVGSIRTVSSFCAEEKVMELYKNKCEGPKKTGIRQGLISGIGFGVSFFLLYTVYATSFYAGSKLMEAGKATFSDVFRVFFALTLAALGVSQSSSFAPDSGKARYAAASIFSLIDRKSKIDPSDESGETIDDVRGEIQLRHVSFTYPLRPDVQVFKDLSLTIHSGKTVALVGESGSGKSTVVALLQRFYDPDGGHITLDGVEIQRLKLKWLRQQMGLVSQEPVLFNDAIRANIAYGKEGNATEAEILEASELANAHKFISSLQQGYDTAVGERGVQLSGGQKQRVAIARAIVKSPKILLLDEATSALDAESERVVQDALDRVMVNRTTVVVAHRLSTIKNADVIAVVKNGLIVEKGRHETLINIKDGVYASLVQLHTSASTV</sequence>
<dbReference type="STRING" id="981085.W9QNI7"/>
<evidence type="ECO:0000256" key="4">
    <source>
        <dbReference type="ARBA" id="ARBA00022692"/>
    </source>
</evidence>
<organism evidence="15 16">
    <name type="scientific">Morus notabilis</name>
    <dbReference type="NCBI Taxonomy" id="981085"/>
    <lineage>
        <taxon>Eukaryota</taxon>
        <taxon>Viridiplantae</taxon>
        <taxon>Streptophyta</taxon>
        <taxon>Embryophyta</taxon>
        <taxon>Tracheophyta</taxon>
        <taxon>Spermatophyta</taxon>
        <taxon>Magnoliopsida</taxon>
        <taxon>eudicotyledons</taxon>
        <taxon>Gunneridae</taxon>
        <taxon>Pentapetalae</taxon>
        <taxon>rosids</taxon>
        <taxon>fabids</taxon>
        <taxon>Rosales</taxon>
        <taxon>Moraceae</taxon>
        <taxon>Moreae</taxon>
        <taxon>Morus</taxon>
    </lineage>
</organism>
<keyword evidence="7" id="KW-0067">ATP-binding</keyword>
<evidence type="ECO:0000256" key="3">
    <source>
        <dbReference type="ARBA" id="ARBA00022448"/>
    </source>
</evidence>
<dbReference type="KEGG" id="mnt:21397042"/>
<dbReference type="GO" id="GO:0015421">
    <property type="term" value="F:ABC-type oligopeptide transporter activity"/>
    <property type="evidence" value="ECO:0007669"/>
    <property type="project" value="TreeGrafter"/>
</dbReference>
<dbReference type="GO" id="GO:0016887">
    <property type="term" value="F:ATP hydrolysis activity"/>
    <property type="evidence" value="ECO:0007669"/>
    <property type="project" value="InterPro"/>
</dbReference>
<evidence type="ECO:0000256" key="2">
    <source>
        <dbReference type="ARBA" id="ARBA00007577"/>
    </source>
</evidence>
<feature type="transmembrane region" description="Helical" evidence="12">
    <location>
        <begin position="126"/>
        <end position="147"/>
    </location>
</feature>
<dbReference type="InterPro" id="IPR036640">
    <property type="entry name" value="ABC1_TM_sf"/>
</dbReference>
<keyword evidence="8 12" id="KW-1133">Transmembrane helix</keyword>
<evidence type="ECO:0000259" key="14">
    <source>
        <dbReference type="PROSITE" id="PS50929"/>
    </source>
</evidence>
<protein>
    <submittedName>
        <fullName evidence="15">ABC transporter B family member 11</fullName>
    </submittedName>
</protein>
<dbReference type="InterPro" id="IPR003439">
    <property type="entry name" value="ABC_transporter-like_ATP-bd"/>
</dbReference>
<keyword evidence="4 12" id="KW-0812">Transmembrane</keyword>
<dbReference type="GO" id="GO:0090374">
    <property type="term" value="P:oligopeptide export from mitochondrion"/>
    <property type="evidence" value="ECO:0007669"/>
    <property type="project" value="TreeGrafter"/>
</dbReference>
<dbReference type="CDD" id="cd03249">
    <property type="entry name" value="ABC_MTABC3_MDL1_MDL2"/>
    <property type="match status" value="2"/>
</dbReference>
<dbReference type="FunFam" id="1.20.1560.10:FF:000025">
    <property type="entry name" value="ABC transporter B family member 9"/>
    <property type="match status" value="1"/>
</dbReference>
<dbReference type="Gene3D" id="1.20.1560.10">
    <property type="entry name" value="ABC transporter type 1, transmembrane domain"/>
    <property type="match status" value="2"/>
</dbReference>
<dbReference type="GO" id="GO:0010329">
    <property type="term" value="F:auxin efflux transmembrane transporter activity"/>
    <property type="evidence" value="ECO:0007669"/>
    <property type="project" value="UniProtKB-ARBA"/>
</dbReference>
<dbReference type="PANTHER" id="PTHR43394">
    <property type="entry name" value="ATP-DEPENDENT PERMEASE MDL1, MITOCHONDRIAL"/>
    <property type="match status" value="1"/>
</dbReference>
<feature type="domain" description="ABC transmembrane type-1" evidence="14">
    <location>
        <begin position="78"/>
        <end position="366"/>
    </location>
</feature>
<dbReference type="GO" id="GO:0005524">
    <property type="term" value="F:ATP binding"/>
    <property type="evidence" value="ECO:0007669"/>
    <property type="project" value="UniProtKB-KW"/>
</dbReference>
<dbReference type="GO" id="GO:0005886">
    <property type="term" value="C:plasma membrane"/>
    <property type="evidence" value="ECO:0007669"/>
    <property type="project" value="UniProtKB-SubCell"/>
</dbReference>
<keyword evidence="3" id="KW-0813">Transport</keyword>
<dbReference type="Pfam" id="PF00005">
    <property type="entry name" value="ABC_tran"/>
    <property type="match status" value="2"/>
</dbReference>
<dbReference type="eggNOG" id="KOG0055">
    <property type="taxonomic scope" value="Eukaryota"/>
</dbReference>
<dbReference type="SMART" id="SM00382">
    <property type="entry name" value="AAA"/>
    <property type="match status" value="2"/>
</dbReference>
<dbReference type="GO" id="GO:0005743">
    <property type="term" value="C:mitochondrial inner membrane"/>
    <property type="evidence" value="ECO:0007669"/>
    <property type="project" value="TreeGrafter"/>
</dbReference>
<dbReference type="InterPro" id="IPR011527">
    <property type="entry name" value="ABC1_TM_dom"/>
</dbReference>
<dbReference type="PROSITE" id="PS50929">
    <property type="entry name" value="ABC_TM1F"/>
    <property type="match status" value="2"/>
</dbReference>
<evidence type="ECO:0000256" key="1">
    <source>
        <dbReference type="ARBA" id="ARBA00004651"/>
    </source>
</evidence>
<dbReference type="CDD" id="cd18578">
    <property type="entry name" value="ABC_6TM_Pgp_ABCB1_D2_like"/>
    <property type="match status" value="1"/>
</dbReference>
<feature type="transmembrane region" description="Helical" evidence="12">
    <location>
        <begin position="303"/>
        <end position="325"/>
    </location>
</feature>
<name>W9QNI7_9ROSA</name>
<feature type="region of interest" description="Disordered" evidence="11">
    <location>
        <begin position="1"/>
        <end position="53"/>
    </location>
</feature>
<dbReference type="InterPro" id="IPR039421">
    <property type="entry name" value="Type_1_exporter"/>
</dbReference>
<evidence type="ECO:0000259" key="13">
    <source>
        <dbReference type="PROSITE" id="PS50893"/>
    </source>
</evidence>
<dbReference type="OrthoDB" id="6500128at2759"/>
<dbReference type="FunFam" id="1.20.1560.10:FF:000009">
    <property type="entry name" value="ABC transporter B family member 1"/>
    <property type="match status" value="1"/>
</dbReference>
<evidence type="ECO:0000256" key="11">
    <source>
        <dbReference type="SAM" id="MobiDB-lite"/>
    </source>
</evidence>